<evidence type="ECO:0000313" key="3">
    <source>
        <dbReference type="Proteomes" id="UP001164187"/>
    </source>
</evidence>
<feature type="transmembrane region" description="Helical" evidence="1">
    <location>
        <begin position="87"/>
        <end position="108"/>
    </location>
</feature>
<dbReference type="RefSeq" id="WP_269312487.1">
    <property type="nucleotide sequence ID" value="NZ_CP114052.1"/>
</dbReference>
<dbReference type="Proteomes" id="UP001164187">
    <property type="component" value="Chromosome"/>
</dbReference>
<dbReference type="EMBL" id="CP114052">
    <property type="protein sequence ID" value="WAW15806.1"/>
    <property type="molecule type" value="Genomic_DNA"/>
</dbReference>
<gene>
    <name evidence="2" type="ORF">O0R46_04960</name>
</gene>
<feature type="transmembrane region" description="Helical" evidence="1">
    <location>
        <begin position="120"/>
        <end position="146"/>
    </location>
</feature>
<keyword evidence="3" id="KW-1185">Reference proteome</keyword>
<sequence>MQNTSDKDKIEELNSNNRIKNIDTHPYCTKNTSTISRKGKNIIIFLMFIILLMILARILLMLNIKFYNIVNFDEKPKMGMLIREGNTLINFVIIIYGLLKVLLSNNILDSIIYKSIRLIGIVNIIASFVISTTLDIPLFCFIMGPISFVWEYMIFGVLCVCLSIILKEAYIIKKEFDEII</sequence>
<evidence type="ECO:0008006" key="4">
    <source>
        <dbReference type="Google" id="ProtNLM"/>
    </source>
</evidence>
<evidence type="ECO:0000256" key="1">
    <source>
        <dbReference type="SAM" id="Phobius"/>
    </source>
</evidence>
<name>A0ABY7JR19_9FIRM</name>
<feature type="transmembrane region" description="Helical" evidence="1">
    <location>
        <begin position="42"/>
        <end position="67"/>
    </location>
</feature>
<proteinExistence type="predicted"/>
<keyword evidence="1" id="KW-0472">Membrane</keyword>
<organism evidence="2 3">
    <name type="scientific">Peptostreptococcus equinus</name>
    <dbReference type="NCBI Taxonomy" id="3003601"/>
    <lineage>
        <taxon>Bacteria</taxon>
        <taxon>Bacillati</taxon>
        <taxon>Bacillota</taxon>
        <taxon>Clostridia</taxon>
        <taxon>Peptostreptococcales</taxon>
        <taxon>Peptostreptococcaceae</taxon>
        <taxon>Peptostreptococcus</taxon>
    </lineage>
</organism>
<evidence type="ECO:0000313" key="2">
    <source>
        <dbReference type="EMBL" id="WAW15806.1"/>
    </source>
</evidence>
<keyword evidence="1" id="KW-1133">Transmembrane helix</keyword>
<feature type="transmembrane region" description="Helical" evidence="1">
    <location>
        <begin position="152"/>
        <end position="172"/>
    </location>
</feature>
<protein>
    <recommendedName>
        <fullName evidence="4">DUF2975 domain-containing protein</fullName>
    </recommendedName>
</protein>
<accession>A0ABY7JR19</accession>
<keyword evidence="1" id="KW-0812">Transmembrane</keyword>
<reference evidence="2" key="1">
    <citation type="submission" date="2022-12" db="EMBL/GenBank/DDBJ databases">
        <title>Peptostreptococcus.</title>
        <authorList>
            <person name="Lee S.H."/>
        </authorList>
    </citation>
    <scope>NUCLEOTIDE SEQUENCE</scope>
    <source>
        <strain evidence="2">CBA3647</strain>
    </source>
</reference>